<proteinExistence type="predicted"/>
<accession>A0ABN7NTU7</accession>
<organism evidence="1 2">
    <name type="scientific">Timema podura</name>
    <name type="common">Walking stick</name>
    <dbReference type="NCBI Taxonomy" id="61482"/>
    <lineage>
        <taxon>Eukaryota</taxon>
        <taxon>Metazoa</taxon>
        <taxon>Ecdysozoa</taxon>
        <taxon>Arthropoda</taxon>
        <taxon>Hexapoda</taxon>
        <taxon>Insecta</taxon>
        <taxon>Pterygota</taxon>
        <taxon>Neoptera</taxon>
        <taxon>Polyneoptera</taxon>
        <taxon>Phasmatodea</taxon>
        <taxon>Timematodea</taxon>
        <taxon>Timematoidea</taxon>
        <taxon>Timematidae</taxon>
        <taxon>Timema</taxon>
    </lineage>
</organism>
<protein>
    <submittedName>
        <fullName evidence="1">Uncharacterized protein</fullName>
    </submittedName>
</protein>
<keyword evidence="2" id="KW-1185">Reference proteome</keyword>
<evidence type="ECO:0000313" key="1">
    <source>
        <dbReference type="EMBL" id="CAG2057987.1"/>
    </source>
</evidence>
<dbReference type="Proteomes" id="UP001153148">
    <property type="component" value="Unassembled WGS sequence"/>
</dbReference>
<name>A0ABN7NTU7_TIMPD</name>
<dbReference type="EMBL" id="CAJPIN010006414">
    <property type="protein sequence ID" value="CAG2057987.1"/>
    <property type="molecule type" value="Genomic_DNA"/>
</dbReference>
<sequence>MSYKMCIQIIITRAQKPVLLTAGKFSQFTLEEFNKVTWKRGPKIKSCVGWGGKISLFRHCFMCETSEESMARTKINLPQAMWSGGRGMLLMKPSSIVRVVYHPPWTAATSVLGPKTVRYCEEEGWSLADPTRVKRCQPRLALGLQLWWEPRPGGMVLELESWSPSAPQRAPGASGQRFGHPYSLRESWRLMPSLFPKNFDIDPDHLLLVQSVGPDLDSKTTRQKPLEGIISSLQAILETYEIYQLLYALHCLLKLGSNGLHYLVEALNITQDDGRDLPLGFIGKPRTAGTWLGWEATCVFNLRFPPVPPKARLRHALVRAIFRYVSTPRGLLPGYPLTRGSGVDSVLLVAATIGTLPSGSWRGPTRSPLPGSWGDRADSLVGPRKGHIVFRPEKDGQLFLAATSGSLSFES</sequence>
<reference evidence="1" key="1">
    <citation type="submission" date="2021-03" db="EMBL/GenBank/DDBJ databases">
        <authorList>
            <person name="Tran Van P."/>
        </authorList>
    </citation>
    <scope>NUCLEOTIDE SEQUENCE</scope>
</reference>
<gene>
    <name evidence="1" type="ORF">TPAB3V08_LOCUS4962</name>
</gene>
<comment type="caution">
    <text evidence="1">The sequence shown here is derived from an EMBL/GenBank/DDBJ whole genome shotgun (WGS) entry which is preliminary data.</text>
</comment>
<evidence type="ECO:0000313" key="2">
    <source>
        <dbReference type="Proteomes" id="UP001153148"/>
    </source>
</evidence>